<feature type="region of interest" description="Disordered" evidence="1">
    <location>
        <begin position="171"/>
        <end position="211"/>
    </location>
</feature>
<evidence type="ECO:0000313" key="2">
    <source>
        <dbReference type="EMBL" id="CAA9309295.1"/>
    </source>
</evidence>
<sequence length="211" mass="23285">MQEGTDFGDRLEYTSDVKENGTAKAVALDPQDERQVVGGSSDVFFGRLIELTGSEAAPPVGRLYRLREPQTQYSVEVTQVIKGNASGTVTVNQLGGYTEDGYPDFPKVPGGDSFLEPGREYLFATKYVEAKYWYQIASPGVANIEIENGAHREELERVYEEAYANQIEVNLPLPPATPEEVEERSYRPCWSDKSGPPDCDPSDPAPSNSPR</sequence>
<accession>A0A6J4KQV3</accession>
<organism evidence="2">
    <name type="scientific">uncultured Chloroflexia bacterium</name>
    <dbReference type="NCBI Taxonomy" id="1672391"/>
    <lineage>
        <taxon>Bacteria</taxon>
        <taxon>Bacillati</taxon>
        <taxon>Chloroflexota</taxon>
        <taxon>Chloroflexia</taxon>
        <taxon>environmental samples</taxon>
    </lineage>
</organism>
<gene>
    <name evidence="2" type="ORF">AVDCRST_MAG93-5118</name>
</gene>
<dbReference type="AlphaFoldDB" id="A0A6J4KQV3"/>
<reference evidence="2" key="1">
    <citation type="submission" date="2020-02" db="EMBL/GenBank/DDBJ databases">
        <authorList>
            <person name="Meier V. D."/>
        </authorList>
    </citation>
    <scope>NUCLEOTIDE SEQUENCE</scope>
    <source>
        <strain evidence="2">AVDCRST_MAG93</strain>
    </source>
</reference>
<dbReference type="EMBL" id="CADCTR010001725">
    <property type="protein sequence ID" value="CAA9309295.1"/>
    <property type="molecule type" value="Genomic_DNA"/>
</dbReference>
<name>A0A6J4KQV3_9CHLR</name>
<evidence type="ECO:0000256" key="1">
    <source>
        <dbReference type="SAM" id="MobiDB-lite"/>
    </source>
</evidence>
<proteinExistence type="predicted"/>
<protein>
    <submittedName>
        <fullName evidence="2">Uncharacterized protein</fullName>
    </submittedName>
</protein>